<evidence type="ECO:0000313" key="4">
    <source>
        <dbReference type="Proteomes" id="UP000008385"/>
    </source>
</evidence>
<feature type="transmembrane region" description="Helical" evidence="1">
    <location>
        <begin position="389"/>
        <end position="407"/>
    </location>
</feature>
<dbReference type="HOGENOM" id="CLU_022936_2_0_4"/>
<dbReference type="PANTHER" id="PTHR35342">
    <property type="entry name" value="TRICARBOXYLIC TRANSPORT PROTEIN"/>
    <property type="match status" value="1"/>
</dbReference>
<dbReference type="AlphaFoldDB" id="F5Y131"/>
<feature type="transmembrane region" description="Helical" evidence="1">
    <location>
        <begin position="356"/>
        <end position="382"/>
    </location>
</feature>
<dbReference type="InterPro" id="IPR002823">
    <property type="entry name" value="DUF112_TM"/>
</dbReference>
<accession>F5Y131</accession>
<feature type="transmembrane region" description="Helical" evidence="1">
    <location>
        <begin position="109"/>
        <end position="133"/>
    </location>
</feature>
<feature type="transmembrane region" description="Helical" evidence="1">
    <location>
        <begin position="470"/>
        <end position="490"/>
    </location>
</feature>
<feature type="transmembrane region" description="Helical" evidence="1">
    <location>
        <begin position="170"/>
        <end position="192"/>
    </location>
</feature>
<evidence type="ECO:0000259" key="2">
    <source>
        <dbReference type="Pfam" id="PF01970"/>
    </source>
</evidence>
<keyword evidence="1" id="KW-0812">Transmembrane</keyword>
<name>F5Y131_RAMTT</name>
<dbReference type="KEGG" id="rta:Rta_11630"/>
<dbReference type="OrthoDB" id="9781349at2"/>
<keyword evidence="1" id="KW-1133">Transmembrane helix</keyword>
<keyword evidence="1" id="KW-0472">Membrane</keyword>
<dbReference type="eggNOG" id="COG3333">
    <property type="taxonomic scope" value="Bacteria"/>
</dbReference>
<evidence type="ECO:0000313" key="3">
    <source>
        <dbReference type="EMBL" id="AEG92249.1"/>
    </source>
</evidence>
<keyword evidence="4" id="KW-1185">Reference proteome</keyword>
<dbReference type="Pfam" id="PF01970">
    <property type="entry name" value="TctA"/>
    <property type="match status" value="1"/>
</dbReference>
<sequence>MEALFENLSLGFETALSLQNLAYAFIGCLLGTLIGVLPGLGPSTTIAMLLPITYTLPPVSALIMLAGIYYGAQYGGSTTAILVNLPGESSSVVTAIDGYQMARRGRAGAALATAGLSSFMAGCFATLVLAAFAQPMSELAFEFGPAEYFSLMVLGLVGAVVLASGSLIKAIGMILLGLALGMVGTDVNSGVARYSFDIPELTDSINFVAVAMGLFGFAEILNNVEQREHRETFTNKVTHLFPSGEDFRRFLPAAVRGTALGTALGILPGGGATLSAFASYTLEKKISRRSEEFGKGAIEGVAGPEAANNAGAQTSFIPLLTLGIPSNVVMALMVGAMTIHNIQPGPQVMTSNPDLFWGLIASMWLGNAMLIVLNLPLIGLWVKLLKVPYRFLYPAILAFCCIGVYSINNNTFDVFMTVGFGVAGYVFARCGMEPAPLLLGFVLGPMMEENLRRALLLSRGDFSTLVTRPLSAGLLVATVLMVLVVALPAIRKTREDAFKEA</sequence>
<dbReference type="Proteomes" id="UP000008385">
    <property type="component" value="Chromosome"/>
</dbReference>
<feature type="transmembrane region" description="Helical" evidence="1">
    <location>
        <begin position="145"/>
        <end position="163"/>
    </location>
</feature>
<proteinExistence type="predicted"/>
<reference evidence="3 4" key="2">
    <citation type="journal article" date="2011" name="PLoS ONE">
        <title>The Cyst-Dividing Bacterium Ramlibacter tataouinensis TTB310 Genome Reveals a Well-Stocked Toolbox for Adaptation to a Desert Environment.</title>
        <authorList>
            <person name="De Luca G."/>
            <person name="Barakat M."/>
            <person name="Ortet P."/>
            <person name="Fochesato S."/>
            <person name="Jourlin-Castelli C."/>
            <person name="Ansaldi M."/>
            <person name="Py B."/>
            <person name="Fichant G."/>
            <person name="Coutinho P.M."/>
            <person name="Voulhoux R."/>
            <person name="Bastien O."/>
            <person name="Marechal E."/>
            <person name="Henrissat B."/>
            <person name="Quentin Y."/>
            <person name="Noirot P."/>
            <person name="Filloux A."/>
            <person name="Mejean V."/>
            <person name="Dubow M.S."/>
            <person name="Barras F."/>
            <person name="Barbe V."/>
            <person name="Weissenbach J."/>
            <person name="Mihalcescu I."/>
            <person name="Vermeglio A."/>
            <person name="Achouak W."/>
            <person name="Heulin T."/>
        </authorList>
    </citation>
    <scope>NUCLEOTIDE SEQUENCE [LARGE SCALE GENOMIC DNA]</scope>
    <source>
        <strain evidence="4">ATCC BAA-407 / DSM 14655 / LMG 21543 / TTB310</strain>
    </source>
</reference>
<dbReference type="RefSeq" id="WP_013900482.1">
    <property type="nucleotide sequence ID" value="NC_015677.1"/>
</dbReference>
<evidence type="ECO:0000256" key="1">
    <source>
        <dbReference type="SAM" id="Phobius"/>
    </source>
</evidence>
<dbReference type="EMBL" id="CP000245">
    <property type="protein sequence ID" value="AEG92249.1"/>
    <property type="molecule type" value="Genomic_DNA"/>
</dbReference>
<reference evidence="4" key="1">
    <citation type="submission" date="2006-01" db="EMBL/GenBank/DDBJ databases">
        <title>Genome of the cyst-dividing bacterium Ramlibacter tataouinensis.</title>
        <authorList>
            <person name="Barakat M."/>
            <person name="Ortet P."/>
            <person name="De Luca G."/>
            <person name="Jourlin-Castelli C."/>
            <person name="Ansaldi M."/>
            <person name="Py B."/>
            <person name="Fichant G."/>
            <person name="Coutinho P."/>
            <person name="Voulhoux R."/>
            <person name="Bastien O."/>
            <person name="Roy S."/>
            <person name="Marechal E."/>
            <person name="Henrissat B."/>
            <person name="Quentin Y."/>
            <person name="Noirot P."/>
            <person name="Filloux A."/>
            <person name="Mejean V."/>
            <person name="DuBow M."/>
            <person name="Barras F."/>
            <person name="Heulin T."/>
        </authorList>
    </citation>
    <scope>NUCLEOTIDE SEQUENCE [LARGE SCALE GENOMIC DNA]</scope>
    <source>
        <strain evidence="4">ATCC BAA-407 / DSM 14655 / LMG 21543 / TTB310</strain>
    </source>
</reference>
<dbReference type="PANTHER" id="PTHR35342:SF5">
    <property type="entry name" value="TRICARBOXYLIC TRANSPORT PROTEIN"/>
    <property type="match status" value="1"/>
</dbReference>
<feature type="transmembrane region" description="Helical" evidence="1">
    <location>
        <begin position="316"/>
        <end position="336"/>
    </location>
</feature>
<feature type="transmembrane region" description="Helical" evidence="1">
    <location>
        <begin position="21"/>
        <end position="40"/>
    </location>
</feature>
<protein>
    <submittedName>
        <fullName evidence="3">Candidate large integral membrane protein</fullName>
    </submittedName>
</protein>
<gene>
    <name evidence="3" type="primary">tctA</name>
    <name evidence="3" type="ordered locus">Rta_11630</name>
</gene>
<feature type="domain" description="DUF112" evidence="2">
    <location>
        <begin position="21"/>
        <end position="439"/>
    </location>
</feature>
<feature type="transmembrane region" description="Helical" evidence="1">
    <location>
        <begin position="46"/>
        <end position="70"/>
    </location>
</feature>
<dbReference type="STRING" id="365046.Rta_11630"/>
<dbReference type="PATRIC" id="fig|365046.3.peg.1190"/>
<organism evidence="3 4">
    <name type="scientific">Ramlibacter tataouinensis (strain ATCC BAA-407 / DSM 14655 / LMG 21543 / TTB310)</name>
    <dbReference type="NCBI Taxonomy" id="365046"/>
    <lineage>
        <taxon>Bacteria</taxon>
        <taxon>Pseudomonadati</taxon>
        <taxon>Pseudomonadota</taxon>
        <taxon>Betaproteobacteria</taxon>
        <taxon>Burkholderiales</taxon>
        <taxon>Comamonadaceae</taxon>
        <taxon>Ramlibacter</taxon>
    </lineage>
</organism>